<dbReference type="AlphaFoldDB" id="A0A0F9DXT1"/>
<proteinExistence type="predicted"/>
<comment type="caution">
    <text evidence="1">The sequence shown here is derived from an EMBL/GenBank/DDBJ whole genome shotgun (WGS) entry which is preliminary data.</text>
</comment>
<evidence type="ECO:0000313" key="1">
    <source>
        <dbReference type="EMBL" id="KKL22496.1"/>
    </source>
</evidence>
<accession>A0A0F9DXT1</accession>
<name>A0A0F9DXT1_9ZZZZ</name>
<dbReference type="EMBL" id="LAZR01037329">
    <property type="protein sequence ID" value="KKL22496.1"/>
    <property type="molecule type" value="Genomic_DNA"/>
</dbReference>
<organism evidence="1">
    <name type="scientific">marine sediment metagenome</name>
    <dbReference type="NCBI Taxonomy" id="412755"/>
    <lineage>
        <taxon>unclassified sequences</taxon>
        <taxon>metagenomes</taxon>
        <taxon>ecological metagenomes</taxon>
    </lineage>
</organism>
<protein>
    <submittedName>
        <fullName evidence="1">Uncharacterized protein</fullName>
    </submittedName>
</protein>
<sequence>MATVIRTKYDNARIVLDMHDSNYWRVEGMEWYE</sequence>
<reference evidence="1" key="1">
    <citation type="journal article" date="2015" name="Nature">
        <title>Complex archaea that bridge the gap between prokaryotes and eukaryotes.</title>
        <authorList>
            <person name="Spang A."/>
            <person name="Saw J.H."/>
            <person name="Jorgensen S.L."/>
            <person name="Zaremba-Niedzwiedzka K."/>
            <person name="Martijn J."/>
            <person name="Lind A.E."/>
            <person name="van Eijk R."/>
            <person name="Schleper C."/>
            <person name="Guy L."/>
            <person name="Ettema T.J."/>
        </authorList>
    </citation>
    <scope>NUCLEOTIDE SEQUENCE</scope>
</reference>
<gene>
    <name evidence="1" type="ORF">LCGC14_2434880</name>
</gene>
<feature type="non-terminal residue" evidence="1">
    <location>
        <position position="33"/>
    </location>
</feature>